<evidence type="ECO:0000256" key="1">
    <source>
        <dbReference type="SAM" id="MobiDB-lite"/>
    </source>
</evidence>
<keyword evidence="2" id="KW-0472">Membrane</keyword>
<gene>
    <name evidence="3" type="ORF">WDZ17_15100</name>
</gene>
<accession>A0ABU8RNT1</accession>
<dbReference type="RefSeq" id="WP_339576004.1">
    <property type="nucleotide sequence ID" value="NZ_JBBIAA010000027.1"/>
</dbReference>
<evidence type="ECO:0000313" key="3">
    <source>
        <dbReference type="EMBL" id="MEJ5946624.1"/>
    </source>
</evidence>
<dbReference type="Proteomes" id="UP001387100">
    <property type="component" value="Unassembled WGS sequence"/>
</dbReference>
<feature type="region of interest" description="Disordered" evidence="1">
    <location>
        <begin position="1"/>
        <end position="54"/>
    </location>
</feature>
<name>A0ABU8RNT1_9ACTN</name>
<comment type="caution">
    <text evidence="3">The sequence shown here is derived from an EMBL/GenBank/DDBJ whole genome shotgun (WGS) entry which is preliminary data.</text>
</comment>
<evidence type="ECO:0000256" key="2">
    <source>
        <dbReference type="SAM" id="Phobius"/>
    </source>
</evidence>
<sequence length="87" mass="8543">MSSSDLSTPLAPSGVVPPPAQVRPRHDDLVDGGLGRGPLAPVHAAGRADDGDTGRGTPLQALAGWGAALVVGAACWAGALAVVTRLV</sequence>
<organism evidence="3 4">
    <name type="scientific">Pseudokineococcus basanitobsidens</name>
    <dbReference type="NCBI Taxonomy" id="1926649"/>
    <lineage>
        <taxon>Bacteria</taxon>
        <taxon>Bacillati</taxon>
        <taxon>Actinomycetota</taxon>
        <taxon>Actinomycetes</taxon>
        <taxon>Kineosporiales</taxon>
        <taxon>Kineosporiaceae</taxon>
        <taxon>Pseudokineococcus</taxon>
    </lineage>
</organism>
<protein>
    <submittedName>
        <fullName evidence="3">Uncharacterized protein</fullName>
    </submittedName>
</protein>
<keyword evidence="4" id="KW-1185">Reference proteome</keyword>
<keyword evidence="2" id="KW-0812">Transmembrane</keyword>
<feature type="transmembrane region" description="Helical" evidence="2">
    <location>
        <begin position="62"/>
        <end position="83"/>
    </location>
</feature>
<evidence type="ECO:0000313" key="4">
    <source>
        <dbReference type="Proteomes" id="UP001387100"/>
    </source>
</evidence>
<proteinExistence type="predicted"/>
<dbReference type="EMBL" id="JBBIAA010000027">
    <property type="protein sequence ID" value="MEJ5946624.1"/>
    <property type="molecule type" value="Genomic_DNA"/>
</dbReference>
<keyword evidence="2" id="KW-1133">Transmembrane helix</keyword>
<reference evidence="3 4" key="1">
    <citation type="journal article" date="2017" name="Int. J. Syst. Evol. Microbiol.">
        <title>Pseudokineococcus basanitobsidens sp. nov., isolated from volcanic rock.</title>
        <authorList>
            <person name="Lee D.W."/>
            <person name="Park M.Y."/>
            <person name="Kim J.J."/>
            <person name="Kim B.S."/>
        </authorList>
    </citation>
    <scope>NUCLEOTIDE SEQUENCE [LARGE SCALE GENOMIC DNA]</scope>
    <source>
        <strain evidence="3 4">DSM 103726</strain>
    </source>
</reference>